<feature type="domain" description="EF-hand" evidence="7">
    <location>
        <begin position="1373"/>
        <end position="1408"/>
    </location>
</feature>
<dbReference type="GO" id="GO:0005509">
    <property type="term" value="F:calcium ion binding"/>
    <property type="evidence" value="ECO:0007669"/>
    <property type="project" value="InterPro"/>
</dbReference>
<dbReference type="Gene3D" id="2.130.10.10">
    <property type="entry name" value="YVTN repeat-like/Quinoprotein amine dehydrogenase"/>
    <property type="match status" value="3"/>
</dbReference>
<keyword evidence="2" id="KW-0677">Repeat</keyword>
<feature type="compositionally biased region" description="Polar residues" evidence="6">
    <location>
        <begin position="1108"/>
        <end position="1120"/>
    </location>
</feature>
<evidence type="ECO:0000256" key="5">
    <source>
        <dbReference type="SAM" id="Coils"/>
    </source>
</evidence>
<organism evidence="8 9">
    <name type="scientific">Hondaea fermentalgiana</name>
    <dbReference type="NCBI Taxonomy" id="2315210"/>
    <lineage>
        <taxon>Eukaryota</taxon>
        <taxon>Sar</taxon>
        <taxon>Stramenopiles</taxon>
        <taxon>Bigyra</taxon>
        <taxon>Labyrinthulomycetes</taxon>
        <taxon>Thraustochytrida</taxon>
        <taxon>Thraustochytriidae</taxon>
        <taxon>Hondaea</taxon>
    </lineage>
</organism>
<feature type="compositionally biased region" description="Basic and acidic residues" evidence="6">
    <location>
        <begin position="397"/>
        <end position="407"/>
    </location>
</feature>
<dbReference type="EMBL" id="BEYU01000075">
    <property type="protein sequence ID" value="GBG30360.1"/>
    <property type="molecule type" value="Genomic_DNA"/>
</dbReference>
<evidence type="ECO:0000256" key="4">
    <source>
        <dbReference type="PROSITE-ProRule" id="PRU00221"/>
    </source>
</evidence>
<proteinExistence type="predicted"/>
<reference evidence="8 9" key="1">
    <citation type="submission" date="2017-12" db="EMBL/GenBank/DDBJ databases">
        <title>Sequencing, de novo assembly and annotation of complete genome of a new Thraustochytrid species, strain FCC1311.</title>
        <authorList>
            <person name="Sedici K."/>
            <person name="Godart F."/>
            <person name="Aiese Cigliano R."/>
            <person name="Sanseverino W."/>
            <person name="Barakat M."/>
            <person name="Ortet P."/>
            <person name="Marechal E."/>
            <person name="Cagnac O."/>
            <person name="Amato A."/>
        </authorList>
    </citation>
    <scope>NUCLEOTIDE SEQUENCE [LARGE SCALE GENOMIC DNA]</scope>
</reference>
<dbReference type="PROSITE" id="PS50294">
    <property type="entry name" value="WD_REPEATS_REGION"/>
    <property type="match status" value="1"/>
</dbReference>
<evidence type="ECO:0000313" key="9">
    <source>
        <dbReference type="Proteomes" id="UP000241890"/>
    </source>
</evidence>
<keyword evidence="5" id="KW-0175">Coiled coil</keyword>
<dbReference type="SMART" id="SM00320">
    <property type="entry name" value="WD40"/>
    <property type="match status" value="10"/>
</dbReference>
<feature type="repeat" description="WD" evidence="4">
    <location>
        <begin position="583"/>
        <end position="617"/>
    </location>
</feature>
<feature type="repeat" description="WD" evidence="4">
    <location>
        <begin position="293"/>
        <end position="334"/>
    </location>
</feature>
<feature type="compositionally biased region" description="Polar residues" evidence="6">
    <location>
        <begin position="1205"/>
        <end position="1214"/>
    </location>
</feature>
<dbReference type="InterPro" id="IPR001680">
    <property type="entry name" value="WD40_rpt"/>
</dbReference>
<dbReference type="PANTHER" id="PTHR44324:SF4">
    <property type="entry name" value="WD40 REPEAT DOMAIN 95"/>
    <property type="match status" value="1"/>
</dbReference>
<dbReference type="InterPro" id="IPR011992">
    <property type="entry name" value="EF-hand-dom_pair"/>
</dbReference>
<dbReference type="InterPro" id="IPR018247">
    <property type="entry name" value="EF_Hand_1_Ca_BS"/>
</dbReference>
<feature type="compositionally biased region" description="Polar residues" evidence="6">
    <location>
        <begin position="1173"/>
        <end position="1197"/>
    </location>
</feature>
<dbReference type="PROSITE" id="PS00678">
    <property type="entry name" value="WD_REPEATS_1"/>
    <property type="match status" value="1"/>
</dbReference>
<dbReference type="InterPro" id="IPR002048">
    <property type="entry name" value="EF_hand_dom"/>
</dbReference>
<dbReference type="InParanoid" id="A0A2R5GHJ6"/>
<comment type="caution">
    <text evidence="8">The sequence shown here is derived from an EMBL/GenBank/DDBJ whole genome shotgun (WGS) entry which is preliminary data.</text>
</comment>
<dbReference type="Pfam" id="PF00400">
    <property type="entry name" value="WD40"/>
    <property type="match status" value="1"/>
</dbReference>
<feature type="coiled-coil region" evidence="5">
    <location>
        <begin position="1364"/>
        <end position="1391"/>
    </location>
</feature>
<dbReference type="SUPFAM" id="SSF50978">
    <property type="entry name" value="WD40 repeat-like"/>
    <property type="match status" value="2"/>
</dbReference>
<dbReference type="SMART" id="SM00054">
    <property type="entry name" value="EFh"/>
    <property type="match status" value="4"/>
</dbReference>
<protein>
    <submittedName>
        <fullName evidence="8">WD repeat-containing protein 5-like</fullName>
    </submittedName>
</protein>
<dbReference type="InterPro" id="IPR015943">
    <property type="entry name" value="WD40/YVTN_repeat-like_dom_sf"/>
</dbReference>
<evidence type="ECO:0000256" key="3">
    <source>
        <dbReference type="ARBA" id="ARBA00022837"/>
    </source>
</evidence>
<evidence type="ECO:0000256" key="6">
    <source>
        <dbReference type="SAM" id="MobiDB-lite"/>
    </source>
</evidence>
<feature type="region of interest" description="Disordered" evidence="6">
    <location>
        <begin position="1106"/>
        <end position="1152"/>
    </location>
</feature>
<dbReference type="PROSITE" id="PS50222">
    <property type="entry name" value="EF_HAND_2"/>
    <property type="match status" value="3"/>
</dbReference>
<accession>A0A2R5GHJ6</accession>
<feature type="region of interest" description="Disordered" evidence="6">
    <location>
        <begin position="1466"/>
        <end position="1487"/>
    </location>
</feature>
<keyword evidence="3" id="KW-0106">Calcium</keyword>
<feature type="domain" description="EF-hand" evidence="7">
    <location>
        <begin position="1270"/>
        <end position="1305"/>
    </location>
</feature>
<gene>
    <name evidence="8" type="ORF">FCC1311_065792</name>
</gene>
<name>A0A2R5GHJ6_9STRA</name>
<feature type="region of interest" description="Disordered" evidence="6">
    <location>
        <begin position="395"/>
        <end position="415"/>
    </location>
</feature>
<dbReference type="SUPFAM" id="SSF47473">
    <property type="entry name" value="EF-hand"/>
    <property type="match status" value="2"/>
</dbReference>
<dbReference type="Proteomes" id="UP000241890">
    <property type="component" value="Unassembled WGS sequence"/>
</dbReference>
<dbReference type="InterPro" id="IPR051242">
    <property type="entry name" value="WD-EF-hand_domain"/>
</dbReference>
<dbReference type="OrthoDB" id="26525at2759"/>
<dbReference type="Pfam" id="PF13202">
    <property type="entry name" value="EF-hand_5"/>
    <property type="match status" value="3"/>
</dbReference>
<feature type="region of interest" description="Disordered" evidence="6">
    <location>
        <begin position="1171"/>
        <end position="1220"/>
    </location>
</feature>
<sequence>MEELANLPAEELENLRQKFLSHGDEGLNLEQFVKIILETLGHSRNNAGPDLSTADDRELVSSMCETFEEIDRNGNGNVEWAELTSFWVDKGFVATRRLVEPLRFRFREDMQYKDRYSRGSKINKLVFLDTIQKIASFEKESMKLKIYDTQLRLCGEADVGHAIHKYRPSYRRKDELRDCLVVPRRNILIILSSDLSLTFWDANNLRFNHFAFAKSPQTCIAYSPETNKVYTAGSSNRIHVWFPEKGQRTESIVTRHKEAITDILVVGSLVVTCSLDKTIQTHDITTGRHRATLRGHKLSIKHMVYSKRQGTLLSAGLETDVLGWDLVSQKLVVRLSGHRTSVIGVHLLPNNDPTKTDRAITADNMGNFRIWDFQRSHTGQAVCLQVFQRKIRNFHGKSKDRGARDGQKPLLPGQQRWTLDDFHPNTFCVTNPGADIIAATSKMCRFTSSGHKNMNNMPSGAIFNSVSLTFITAMGKDVQLWDGRTGQVEQDMFSLAKTELTSLLLDDRERKFIVGHAAGHVLVHSYLNGVKMKKTEISHAADVTGIAYVGAEKLIISVARDRSIMVHDEWPEDECAPFLRGISCAHHADITCVAYSEPFSLIASGSADATVTLWNFEFLKAETLLYGHSADIVAVSFVGSFPILVSADANGIVLVSLIHPSSAKGRCLQRFENWNDIEKFGSGYYYDGKPESKCQRTAITALAVHEEISTGRWLLVLGDEMGVVKTLDLSVLIQEHGLQKRDPETYPLHRTGYNARRRLRRDSGFVMDKQVQMQQEHARSEVAAASSAPEKLPLLAAIKAHHGAINSIQVIDAPLSVLTSSLDRSVRIHNILSGELLGILNMSDEEKEAISTGETPAQPWLFDVEPTERRLEGHRHKKAAVVLEQIEAMRHAEIARSLAADAYDLRQRKIARARARLSINQAQELELDIQQGKTASCLSFDQDPQENAMAKKRADKDKLLEQLLTKDAQASGGVRATPSTYTRFAQEQQRNKLQSRIPKKANIEASSFLRKELGFGSNTRLRDRKQRKLDSLSHFRRKFATKGLLEDKLTMSSWLNPAVVEAEADEVQRPSTAPEQTPQPLDIAQLWGRSNANFVDAIDNMLVLGQPSPRQLSPLNQESGPASPERRRRPSTAGNNAALDAPSASDQTWRRRSTAVRQRFELAAAADVDLQRPRTSPASGISSRSLFSQESSVTTPSHALHPPDTGSSSPSATQHNRRRRRSLIQRQADFAQVSEESKLRRMSSSLRMESRRSLPGCSPGGVRFGPYHESHVRGFYDLFKELDPDQSGFIDMQEFYTNVKLRESPIAASLGSIFETMDEDDNATVDLVEFLQCFLPLVQHSEIVAMVRYFERSAEKKASSFKQARKVTQLSEEAEREIDELFNQLDENNDNSIQLSELRHVALANNFIKEEDVREIAQRYSSLEDASLSKEDFKELCSEYFSYNSDKLIREVLSFNQKNKKRDGLRARLSTVESTTLSPPETEDDCE</sequence>
<evidence type="ECO:0000256" key="1">
    <source>
        <dbReference type="ARBA" id="ARBA00022574"/>
    </source>
</evidence>
<dbReference type="InterPro" id="IPR036322">
    <property type="entry name" value="WD40_repeat_dom_sf"/>
</dbReference>
<dbReference type="PROSITE" id="PS50082">
    <property type="entry name" value="WD_REPEATS_2"/>
    <property type="match status" value="2"/>
</dbReference>
<dbReference type="PANTHER" id="PTHR44324">
    <property type="entry name" value="WD40 REPEAT DOMAIN 95"/>
    <property type="match status" value="1"/>
</dbReference>
<keyword evidence="9" id="KW-1185">Reference proteome</keyword>
<evidence type="ECO:0000259" key="7">
    <source>
        <dbReference type="PROSITE" id="PS50222"/>
    </source>
</evidence>
<keyword evidence="1 4" id="KW-0853">WD repeat</keyword>
<dbReference type="InterPro" id="IPR019775">
    <property type="entry name" value="WD40_repeat_CS"/>
</dbReference>
<dbReference type="Gene3D" id="1.10.238.10">
    <property type="entry name" value="EF-hand"/>
    <property type="match status" value="1"/>
</dbReference>
<evidence type="ECO:0000256" key="2">
    <source>
        <dbReference type="ARBA" id="ARBA00022737"/>
    </source>
</evidence>
<evidence type="ECO:0000313" key="8">
    <source>
        <dbReference type="EMBL" id="GBG30360.1"/>
    </source>
</evidence>
<dbReference type="PROSITE" id="PS00018">
    <property type="entry name" value="EF_HAND_1"/>
    <property type="match status" value="3"/>
</dbReference>
<feature type="domain" description="EF-hand" evidence="7">
    <location>
        <begin position="58"/>
        <end position="93"/>
    </location>
</feature>